<feature type="transmembrane region" description="Helical" evidence="1">
    <location>
        <begin position="6"/>
        <end position="26"/>
    </location>
</feature>
<feature type="transmembrane region" description="Helical" evidence="1">
    <location>
        <begin position="33"/>
        <end position="56"/>
    </location>
</feature>
<evidence type="ECO:0000313" key="3">
    <source>
        <dbReference type="EMBL" id="CDS87404.1"/>
    </source>
</evidence>
<reference evidence="2" key="1">
    <citation type="submission" date="2014-07" db="EMBL/GenBank/DDBJ databases">
        <authorList>
            <person name="Monot Marc"/>
        </authorList>
    </citation>
    <scope>NUCLEOTIDE SEQUENCE</scope>
    <source>
        <strain evidence="4">7032989</strain>
        <strain evidence="3">7032994</strain>
    </source>
</reference>
<evidence type="ECO:0000313" key="2">
    <source>
        <dbReference type="EMBL" id="CDS85959.1"/>
    </source>
</evidence>
<feature type="transmembrane region" description="Helical" evidence="1">
    <location>
        <begin position="159"/>
        <end position="181"/>
    </location>
</feature>
<dbReference type="EMBL" id="LK932994">
    <property type="protein sequence ID" value="CDT15413.1"/>
    <property type="molecule type" value="Genomic_DNA"/>
</dbReference>
<keyword evidence="1" id="KW-0812">Transmembrane</keyword>
<protein>
    <submittedName>
        <fullName evidence="5 6">Membrane protein</fullName>
    </submittedName>
    <submittedName>
        <fullName evidence="2 3">Putative membrane protein</fullName>
    </submittedName>
</protein>
<dbReference type="Proteomes" id="UP000189137">
    <property type="component" value="Unassembled WGS sequence"/>
</dbReference>
<dbReference type="AlphaFoldDB" id="A0A069A4Y3"/>
<dbReference type="InterPro" id="IPR008537">
    <property type="entry name" value="DUF819"/>
</dbReference>
<keyword evidence="1" id="KW-0472">Membrane</keyword>
<dbReference type="Pfam" id="PF05684">
    <property type="entry name" value="DUF819"/>
    <property type="match status" value="1"/>
</dbReference>
<dbReference type="PANTHER" id="PTHR34289">
    <property type="entry name" value="PROTEIN, PUTATIVE (DUF819)-RELATED"/>
    <property type="match status" value="1"/>
</dbReference>
<dbReference type="EMBL" id="LK932402">
    <property type="protein sequence ID" value="CDS87404.1"/>
    <property type="molecule type" value="Genomic_DNA"/>
</dbReference>
<evidence type="ECO:0000313" key="5">
    <source>
        <dbReference type="EMBL" id="SJR92069.1"/>
    </source>
</evidence>
<evidence type="ECO:0000313" key="7">
    <source>
        <dbReference type="Proteomes" id="UP000189137"/>
    </source>
</evidence>
<accession>A0A069A4Y3</accession>
<dbReference type="EMBL" id="FUPS01000002">
    <property type="protein sequence ID" value="SJR92069.1"/>
    <property type="molecule type" value="Genomic_DNA"/>
</dbReference>
<gene>
    <name evidence="4" type="ORF">BN1095_330234</name>
    <name evidence="2" type="ORF">BN1096_520570</name>
    <name evidence="3" type="ORF">BN1097_630043</name>
    <name evidence="6" type="ORF">SAMEA1402399_00601</name>
    <name evidence="5" type="ORF">SAMEA3375112_00624</name>
</gene>
<feature type="transmembrane region" description="Helical" evidence="1">
    <location>
        <begin position="97"/>
        <end position="119"/>
    </location>
</feature>
<proteinExistence type="predicted"/>
<evidence type="ECO:0000313" key="6">
    <source>
        <dbReference type="EMBL" id="VFD29556.1"/>
    </source>
</evidence>
<feature type="transmembrane region" description="Helical" evidence="1">
    <location>
        <begin position="331"/>
        <end position="352"/>
    </location>
</feature>
<evidence type="ECO:0000256" key="1">
    <source>
        <dbReference type="SAM" id="Phobius"/>
    </source>
</evidence>
<organism evidence="2">
    <name type="scientific">Clostridioides difficile</name>
    <name type="common">Peptoclostridium difficile</name>
    <dbReference type="NCBI Taxonomy" id="1496"/>
    <lineage>
        <taxon>Bacteria</taxon>
        <taxon>Bacillati</taxon>
        <taxon>Bacillota</taxon>
        <taxon>Clostridia</taxon>
        <taxon>Peptostreptococcales</taxon>
        <taxon>Peptostreptococcaceae</taxon>
        <taxon>Clostridioides</taxon>
    </lineage>
</organism>
<feature type="transmembrane region" description="Helical" evidence="1">
    <location>
        <begin position="305"/>
        <end position="324"/>
    </location>
</feature>
<feature type="transmembrane region" description="Helical" evidence="1">
    <location>
        <begin position="217"/>
        <end position="238"/>
    </location>
</feature>
<dbReference type="PATRIC" id="fig|1496.854.peg.2464"/>
<dbReference type="RefSeq" id="WP_022616480.1">
    <property type="nucleotide sequence ID" value="NZ_CAAJWK010000009.1"/>
</dbReference>
<reference evidence="5 7" key="2">
    <citation type="submission" date="2017-02" db="EMBL/GenBank/DDBJ databases">
        <authorList>
            <consortium name="Pathogen Informatics"/>
        </authorList>
    </citation>
    <scope>NUCLEOTIDE SEQUENCE [LARGE SCALE GENOMIC DNA]</scope>
    <source>
        <strain evidence="6">Clo34</strain>
        <strain evidence="8">clo34</strain>
        <strain evidence="5 7">VRECD0157</strain>
    </source>
</reference>
<dbReference type="PANTHER" id="PTHR34289:SF8">
    <property type="entry name" value="DUF819 DOMAIN-CONTAINING PROTEIN"/>
    <property type="match status" value="1"/>
</dbReference>
<feature type="transmembrane region" description="Helical" evidence="1">
    <location>
        <begin position="68"/>
        <end position="85"/>
    </location>
</feature>
<sequence length="389" mass="42069">MYNVIETGFVYCSFLVVFVGVIFFMVDKLKWKVFDVINPMLLIYLGSAILGSFGLFAQNEDVGTYQNIITVNFLPLMLVFLLIQCDLRKILKMGPKMLLSFFCATFTFMLGFVIAFIIFKNSMGADSWKILGAASGSWIGGSSNMIAAANALGVAEEGLSYAILMGSIGYTVWMSVCLMSVKFGPKFNKWTKCDTSFIDEVTSKLEKENKDNTAPTFVELMILLSVGFGVASFAQIVSKILPTSGILNETMWVVLVASTVSILLGMTKISKLKGSTLVGNVFMYLLLAATGSKANFFGLSEAPVYIMFGLVVVLVHAISFIGLAKLFKLDLFTCEVGSIANIGGVTTAPMIAGVHNPVLIPVGVLMGLLGNIIGTYCALMVTQILHMLA</sequence>
<evidence type="ECO:0000313" key="4">
    <source>
        <dbReference type="EMBL" id="CDT15413.1"/>
    </source>
</evidence>
<feature type="transmembrane region" description="Helical" evidence="1">
    <location>
        <begin position="250"/>
        <end position="269"/>
    </location>
</feature>
<evidence type="ECO:0000313" key="8">
    <source>
        <dbReference type="Proteomes" id="UP000411588"/>
    </source>
</evidence>
<dbReference type="Proteomes" id="UP000411588">
    <property type="component" value="Unassembled WGS sequence"/>
</dbReference>
<name>A0A069A4Y3_CLODI</name>
<feature type="transmembrane region" description="Helical" evidence="1">
    <location>
        <begin position="281"/>
        <end position="299"/>
    </location>
</feature>
<feature type="transmembrane region" description="Helical" evidence="1">
    <location>
        <begin position="358"/>
        <end position="381"/>
    </location>
</feature>
<keyword evidence="1" id="KW-1133">Transmembrane helix</keyword>
<dbReference type="EMBL" id="CAADAN010000001">
    <property type="protein sequence ID" value="VFD29556.1"/>
    <property type="molecule type" value="Genomic_DNA"/>
</dbReference>
<dbReference type="EMBL" id="LK932505">
    <property type="protein sequence ID" value="CDS85959.1"/>
    <property type="molecule type" value="Genomic_DNA"/>
</dbReference>